<keyword evidence="3 7" id="KW-0347">Helicase</keyword>
<evidence type="ECO:0000256" key="1">
    <source>
        <dbReference type="ARBA" id="ARBA00022741"/>
    </source>
</evidence>
<feature type="compositionally biased region" description="Basic residues" evidence="5">
    <location>
        <begin position="896"/>
        <end position="909"/>
    </location>
</feature>
<evidence type="ECO:0000259" key="6">
    <source>
        <dbReference type="PROSITE" id="PS51194"/>
    </source>
</evidence>
<dbReference type="CDD" id="cd12091">
    <property type="entry name" value="FANCM_ID"/>
    <property type="match status" value="1"/>
</dbReference>
<feature type="region of interest" description="Disordered" evidence="5">
    <location>
        <begin position="1099"/>
        <end position="1120"/>
    </location>
</feature>
<evidence type="ECO:0000256" key="5">
    <source>
        <dbReference type="SAM" id="MobiDB-lite"/>
    </source>
</evidence>
<keyword evidence="1" id="KW-0547">Nucleotide-binding</keyword>
<dbReference type="AlphaFoldDB" id="A0AAW1JU23"/>
<feature type="region of interest" description="Disordered" evidence="5">
    <location>
        <begin position="862"/>
        <end position="1005"/>
    </location>
</feature>
<proteinExistence type="predicted"/>
<organism evidence="7 8">
    <name type="scientific">Popillia japonica</name>
    <name type="common">Japanese beetle</name>
    <dbReference type="NCBI Taxonomy" id="7064"/>
    <lineage>
        <taxon>Eukaryota</taxon>
        <taxon>Metazoa</taxon>
        <taxon>Ecdysozoa</taxon>
        <taxon>Arthropoda</taxon>
        <taxon>Hexapoda</taxon>
        <taxon>Insecta</taxon>
        <taxon>Pterygota</taxon>
        <taxon>Neoptera</taxon>
        <taxon>Endopterygota</taxon>
        <taxon>Coleoptera</taxon>
        <taxon>Polyphaga</taxon>
        <taxon>Scarabaeiformia</taxon>
        <taxon>Scarabaeidae</taxon>
        <taxon>Rutelinae</taxon>
        <taxon>Popillia</taxon>
    </lineage>
</organism>
<keyword evidence="2" id="KW-0378">Hydrolase</keyword>
<protein>
    <submittedName>
        <fullName evidence="7">Helicase conserved C-terminal domain</fullName>
    </submittedName>
</protein>
<dbReference type="GO" id="GO:0009378">
    <property type="term" value="F:four-way junction helicase activity"/>
    <property type="evidence" value="ECO:0007669"/>
    <property type="project" value="TreeGrafter"/>
</dbReference>
<sequence>MISKEFQEKNKHTKMRGYGDIMRNLNLCITLYHGYELLTRHGLRGFLNFFQEHSEQALLRGNTHLQHIMRDVEEYLGPPPSTDMLPDGTTPEISPFTKFGHPKFYKLQEILLNHFCEPKNSSSRVIVFSEYIETVKEIYALLMQHTPAIKPKYFLGQSSITQKQQILAVNSFRSGDCNTLISTCIGEEGLDIGDVDLIVCFDISNKSPIRLVQRMGRTGRKKEGKVIVLVTEGKEEEILKESLVNKHYLSKNILKSREIHENLFQHNPRMIPDSITPTCQKIHVSVPKSKPKTKQGSLKNLLTNMAGSSRSPTVAELFADIEIIEIPDRIPKICTLWNKKAWLDSKNELLSIPKRLETLRVPQATNIIGHSKNCDILVSLLQYGDSKRYNIPISQIRAPEVVPVGNKKSKFGRHNSSDNYKQSDIRTMFLKSQTVPSQPTIAEDLDNVANLISKAAANDLMNELHNEISAYVSLSYLENSSCKICLRLVIRDYDNKLETWIQPDLSILNDLNQNNILKFDKTLNPTKYILDNTDLACFSEIADRDWEEFNTSYQNTDDTKHNFKFEAPSSCKKVICGDKASISALDFFKLDTIEDIWSSNNANKVESPTLASHEPDASPVLNTFQPKPRITISKNLFESPTSSNLNKPNLSNLNSVRKSSFFKSKNCSIGIKEESNETKPRNHIKELFSNINDFCDLSAFGIEPASERKDVDIKEYSNSGSEDLFGSCSNSPVKNDNVTLDNRQDFNHLLTSKTSQTFARSPDLICEDDFQEKISPVLSKDFSKIKSQIHQQDERGKGVEINKETKVDDICDLSIFGIKPTTTKDDQSQLPITQILNLINKDSSQKENQGIENNIQQNIIPLSPIIGTNKRKHSSSKDDSFESPENKIVQSQKHPFSAKKKQIKKKKNPGSRIINCDSDDDFEDLPFKKSDGWIRVKKPAPPQPSPKPSTPKIRNQPKQRTSQPKKRKIRKTSYIDDEAVLTSSDEAEFRDSHSEGGSSDDAFDMSFVNDANQDIANTTDMHVKYLKTTKSPQRNKGRFKIPKPPPIEPEIVFSQEIDDTGNDTYMNDSFCVGDDVNLTQNNDLSELEIAEILLEKQSSRKKDFKTRKKSSLIILSSDSD</sequence>
<dbReference type="GO" id="GO:0043138">
    <property type="term" value="F:3'-5' DNA helicase activity"/>
    <property type="evidence" value="ECO:0007669"/>
    <property type="project" value="InterPro"/>
</dbReference>
<evidence type="ECO:0000313" key="8">
    <source>
        <dbReference type="Proteomes" id="UP001458880"/>
    </source>
</evidence>
<dbReference type="Pfam" id="PF00271">
    <property type="entry name" value="Helicase_C"/>
    <property type="match status" value="1"/>
</dbReference>
<gene>
    <name evidence="7" type="ORF">QE152_g27564</name>
</gene>
<feature type="compositionally biased region" description="Pro residues" evidence="5">
    <location>
        <begin position="939"/>
        <end position="949"/>
    </location>
</feature>
<dbReference type="PANTHER" id="PTHR14025:SF20">
    <property type="entry name" value="FANCONI ANEMIA GROUP M PROTEIN"/>
    <property type="match status" value="1"/>
</dbReference>
<evidence type="ECO:0000256" key="2">
    <source>
        <dbReference type="ARBA" id="ARBA00022801"/>
    </source>
</evidence>
<feature type="compositionally biased region" description="Low complexity" evidence="5">
    <location>
        <begin position="1111"/>
        <end position="1120"/>
    </location>
</feature>
<feature type="compositionally biased region" description="Basic and acidic residues" evidence="5">
    <location>
        <begin position="925"/>
        <end position="934"/>
    </location>
</feature>
<reference evidence="7 8" key="1">
    <citation type="journal article" date="2024" name="BMC Genomics">
        <title>De novo assembly and annotation of Popillia japonica's genome with initial clues to its potential as an invasive pest.</title>
        <authorList>
            <person name="Cucini C."/>
            <person name="Boschi S."/>
            <person name="Funari R."/>
            <person name="Cardaioli E."/>
            <person name="Iannotti N."/>
            <person name="Marturano G."/>
            <person name="Paoli F."/>
            <person name="Bruttini M."/>
            <person name="Carapelli A."/>
            <person name="Frati F."/>
            <person name="Nardi F."/>
        </authorList>
    </citation>
    <scope>NUCLEOTIDE SEQUENCE [LARGE SCALE GENOMIC DNA]</scope>
    <source>
        <strain evidence="7">DMR45628</strain>
    </source>
</reference>
<dbReference type="GO" id="GO:0005524">
    <property type="term" value="F:ATP binding"/>
    <property type="evidence" value="ECO:0007669"/>
    <property type="project" value="UniProtKB-KW"/>
</dbReference>
<dbReference type="GO" id="GO:0016787">
    <property type="term" value="F:hydrolase activity"/>
    <property type="evidence" value="ECO:0007669"/>
    <property type="project" value="UniProtKB-KW"/>
</dbReference>
<accession>A0AAW1JU23</accession>
<keyword evidence="4" id="KW-0067">ATP-binding</keyword>
<dbReference type="GO" id="GO:0036297">
    <property type="term" value="P:interstrand cross-link repair"/>
    <property type="evidence" value="ECO:0007669"/>
    <property type="project" value="TreeGrafter"/>
</dbReference>
<evidence type="ECO:0000313" key="7">
    <source>
        <dbReference type="EMBL" id="KAK9707926.1"/>
    </source>
</evidence>
<dbReference type="Gene3D" id="3.40.50.300">
    <property type="entry name" value="P-loop containing nucleotide triphosphate hydrolases"/>
    <property type="match status" value="1"/>
</dbReference>
<feature type="domain" description="Helicase C-terminal" evidence="6">
    <location>
        <begin position="106"/>
        <end position="265"/>
    </location>
</feature>
<dbReference type="SMART" id="SM00490">
    <property type="entry name" value="HELICc"/>
    <property type="match status" value="1"/>
</dbReference>
<dbReference type="GO" id="GO:0045003">
    <property type="term" value="P:double-strand break repair via synthesis-dependent strand annealing"/>
    <property type="evidence" value="ECO:0007669"/>
    <property type="project" value="TreeGrafter"/>
</dbReference>
<evidence type="ECO:0000256" key="4">
    <source>
        <dbReference type="ARBA" id="ARBA00022840"/>
    </source>
</evidence>
<name>A0AAW1JU23_POPJA</name>
<dbReference type="Proteomes" id="UP001458880">
    <property type="component" value="Unassembled WGS sequence"/>
</dbReference>
<dbReference type="EMBL" id="JASPKY010000340">
    <property type="protein sequence ID" value="KAK9707926.1"/>
    <property type="molecule type" value="Genomic_DNA"/>
</dbReference>
<dbReference type="InterPro" id="IPR027417">
    <property type="entry name" value="P-loop_NTPase"/>
</dbReference>
<evidence type="ECO:0000256" key="3">
    <source>
        <dbReference type="ARBA" id="ARBA00022806"/>
    </source>
</evidence>
<dbReference type="SUPFAM" id="SSF52540">
    <property type="entry name" value="P-loop containing nucleoside triphosphate hydrolases"/>
    <property type="match status" value="1"/>
</dbReference>
<comment type="caution">
    <text evidence="7">The sequence shown here is derived from an EMBL/GenBank/DDBJ whole genome shotgun (WGS) entry which is preliminary data.</text>
</comment>
<dbReference type="InterPro" id="IPR039686">
    <property type="entry name" value="FANCM/Mph1-like_ID"/>
</dbReference>
<keyword evidence="8" id="KW-1185">Reference proteome</keyword>
<dbReference type="PANTHER" id="PTHR14025">
    <property type="entry name" value="FANCONI ANEMIA GROUP M FANCM FAMILY MEMBER"/>
    <property type="match status" value="1"/>
</dbReference>
<dbReference type="GO" id="GO:0000400">
    <property type="term" value="F:four-way junction DNA binding"/>
    <property type="evidence" value="ECO:0007669"/>
    <property type="project" value="TreeGrafter"/>
</dbReference>
<dbReference type="PROSITE" id="PS51194">
    <property type="entry name" value="HELICASE_CTER"/>
    <property type="match status" value="1"/>
</dbReference>
<dbReference type="InterPro" id="IPR001650">
    <property type="entry name" value="Helicase_C-like"/>
</dbReference>